<name>A0ABV6VMZ2_9ACTN</name>
<evidence type="ECO:0000256" key="2">
    <source>
        <dbReference type="ARBA" id="ARBA00022741"/>
    </source>
</evidence>
<dbReference type="InterPro" id="IPR002213">
    <property type="entry name" value="UDP_glucos_trans"/>
</dbReference>
<dbReference type="SUPFAM" id="SSF53756">
    <property type="entry name" value="UDP-Glycosyltransferase/glycogen phosphorylase"/>
    <property type="match status" value="1"/>
</dbReference>
<dbReference type="InterPro" id="IPR010610">
    <property type="entry name" value="EryCIII-like_C"/>
</dbReference>
<dbReference type="InterPro" id="IPR027417">
    <property type="entry name" value="P-loop_NTPase"/>
</dbReference>
<dbReference type="InterPro" id="IPR050426">
    <property type="entry name" value="Glycosyltransferase_28"/>
</dbReference>
<protein>
    <submittedName>
        <fullName evidence="9">Nucleotide disphospho-sugar-binding domain-containing protein</fullName>
    </submittedName>
</protein>
<dbReference type="Gene3D" id="3.40.50.300">
    <property type="entry name" value="P-loop containing nucleotide triphosphate hydrolases"/>
    <property type="match status" value="3"/>
</dbReference>
<dbReference type="Proteomes" id="UP001592531">
    <property type="component" value="Unassembled WGS sequence"/>
</dbReference>
<dbReference type="Gene3D" id="3.40.50.2000">
    <property type="entry name" value="Glycogen Phosphorylase B"/>
    <property type="match status" value="2"/>
</dbReference>
<dbReference type="PROSITE" id="PS51198">
    <property type="entry name" value="UVRD_HELICASE_ATP_BIND"/>
    <property type="match status" value="1"/>
</dbReference>
<evidence type="ECO:0000256" key="6">
    <source>
        <dbReference type="PROSITE-ProRule" id="PRU00560"/>
    </source>
</evidence>
<keyword evidence="5 6" id="KW-0067">ATP-binding</keyword>
<keyword evidence="4 6" id="KW-0347">Helicase</keyword>
<dbReference type="RefSeq" id="WP_380530267.1">
    <property type="nucleotide sequence ID" value="NZ_JBHFAB010000001.1"/>
</dbReference>
<comment type="caution">
    <text evidence="9">The sequence shown here is derived from an EMBL/GenBank/DDBJ whole genome shotgun (WGS) entry which is preliminary data.</text>
</comment>
<dbReference type="Pfam" id="PF13538">
    <property type="entry name" value="UvrD_C_2"/>
    <property type="match status" value="1"/>
</dbReference>
<feature type="region of interest" description="Disordered" evidence="7">
    <location>
        <begin position="1096"/>
        <end position="1123"/>
    </location>
</feature>
<keyword evidence="10" id="KW-1185">Reference proteome</keyword>
<feature type="domain" description="UvrD-like helicase ATP-binding" evidence="8">
    <location>
        <begin position="644"/>
        <end position="1073"/>
    </location>
</feature>
<evidence type="ECO:0000256" key="1">
    <source>
        <dbReference type="ARBA" id="ARBA00022679"/>
    </source>
</evidence>
<dbReference type="Pfam" id="PF06722">
    <property type="entry name" value="EryCIII-like_C"/>
    <property type="match status" value="1"/>
</dbReference>
<dbReference type="CDD" id="cd03784">
    <property type="entry name" value="GT1_Gtf-like"/>
    <property type="match status" value="1"/>
</dbReference>
<evidence type="ECO:0000256" key="3">
    <source>
        <dbReference type="ARBA" id="ARBA00022801"/>
    </source>
</evidence>
<reference evidence="9 10" key="1">
    <citation type="submission" date="2024-09" db="EMBL/GenBank/DDBJ databases">
        <authorList>
            <person name="Lee S.D."/>
        </authorList>
    </citation>
    <scope>NUCLEOTIDE SEQUENCE [LARGE SCALE GENOMIC DNA]</scope>
    <source>
        <strain evidence="9 10">N8-3</strain>
    </source>
</reference>
<gene>
    <name evidence="9" type="ORF">ACEZDE_00410</name>
</gene>
<dbReference type="InterPro" id="IPR027785">
    <property type="entry name" value="UvrD-like_helicase_C"/>
</dbReference>
<feature type="compositionally biased region" description="Basic and acidic residues" evidence="7">
    <location>
        <begin position="1108"/>
        <end position="1123"/>
    </location>
</feature>
<dbReference type="PANTHER" id="PTHR48050">
    <property type="entry name" value="STEROL 3-BETA-GLUCOSYLTRANSFERASE"/>
    <property type="match status" value="1"/>
</dbReference>
<dbReference type="EMBL" id="JBHFAB010000001">
    <property type="protein sequence ID" value="MFC1415114.1"/>
    <property type="molecule type" value="Genomic_DNA"/>
</dbReference>
<proteinExistence type="predicted"/>
<evidence type="ECO:0000256" key="7">
    <source>
        <dbReference type="SAM" id="MobiDB-lite"/>
    </source>
</evidence>
<evidence type="ECO:0000259" key="8">
    <source>
        <dbReference type="PROSITE" id="PS51198"/>
    </source>
</evidence>
<dbReference type="PANTHER" id="PTHR48050:SF13">
    <property type="entry name" value="STEROL 3-BETA-GLUCOSYLTRANSFERASE UGT80A2"/>
    <property type="match status" value="1"/>
</dbReference>
<feature type="binding site" evidence="6">
    <location>
        <begin position="665"/>
        <end position="672"/>
    </location>
    <ligand>
        <name>ATP</name>
        <dbReference type="ChEBI" id="CHEBI:30616"/>
    </ligand>
</feature>
<evidence type="ECO:0000313" key="9">
    <source>
        <dbReference type="EMBL" id="MFC1415114.1"/>
    </source>
</evidence>
<accession>A0ABV6VMZ2</accession>
<keyword evidence="1" id="KW-0808">Transferase</keyword>
<evidence type="ECO:0000313" key="10">
    <source>
        <dbReference type="Proteomes" id="UP001592531"/>
    </source>
</evidence>
<dbReference type="SUPFAM" id="SSF52540">
    <property type="entry name" value="P-loop containing nucleoside triphosphate hydrolases"/>
    <property type="match status" value="1"/>
</dbReference>
<evidence type="ECO:0000256" key="5">
    <source>
        <dbReference type="ARBA" id="ARBA00022840"/>
    </source>
</evidence>
<organism evidence="9 10">
    <name type="scientific">Streptacidiphilus cavernicola</name>
    <dbReference type="NCBI Taxonomy" id="3342716"/>
    <lineage>
        <taxon>Bacteria</taxon>
        <taxon>Bacillati</taxon>
        <taxon>Actinomycetota</taxon>
        <taxon>Actinomycetes</taxon>
        <taxon>Kitasatosporales</taxon>
        <taxon>Streptomycetaceae</taxon>
        <taxon>Streptacidiphilus</taxon>
    </lineage>
</organism>
<evidence type="ECO:0000256" key="4">
    <source>
        <dbReference type="ARBA" id="ARBA00022806"/>
    </source>
</evidence>
<dbReference type="InterPro" id="IPR014016">
    <property type="entry name" value="UvrD-like_ATP-bd"/>
</dbReference>
<keyword evidence="3 6" id="KW-0378">Hydrolase</keyword>
<sequence length="1242" mass="130943">MAALALRLRDLGAEVRVCAPPDQEFAELLARVGVPLVPSGPSVRRTVTGATPPPAADLPRRAAEMITAQYATILAAAEGRDEGWGAGPAAGGAGGSAGGCYVVVATGLFPAAAAARSVAETLGIRYVYVSLQPTTLPSSQHPPHPYPGWPLPPEVTDNRALWELNTETMDALFGPAFNTHRASVGLPPVEHVRDHVFTGRPWLATDPALSPWQRDGLGGGADGVDAVADGADDADVVQTGAWILPDGRPLPAGLEAFLAAGAAPVYVGFGSMPMRGAADVAGVAVEAVRAQGRRVLLSRGWAELGPDDHGGDDCFVVGEVNQQALFGRVAAVVHHGGAGTTTTAARAGVPQVVLPQIVDQPYWAGRVAELGIGVAHDGPSPTVASLSAALRTALSPGVRARAAAVAGTVRTDGAATAAALLLDDADDAAAACAASDAASDAASSASAPDVRADAAAATSAAAEANWRSGELRAENAYLGMLYDRLDAQRDLAATRLREVHRQDKGGTAQSRMERDTLEIHHTRRLAELHAAEYGLCFGRIDSADGERQYIGRIALADEEHDPVLTDWRASAAEPFYRATPAAPGVVTGRRHLRSKDRTVVDFDDDAFGVDSLEGRDSSQLSGETALLASLTAARTGRMGDIVATIQAEQDRIIRSELGGVLVVQGGPGTGKTVVALHRAAYLLYTHRDRLAKRGVLVIGPNRTFLRYIDQVLPALGESEVVLSSIGALYPGVTGTDAETPEAAAVKGDARMARVLAAALESFRELPEESWSITVGRRSAHREVLEISRALGERAHAAAHRSGEAHNPARAELVERLSSELALRIARDRGTPMDLDDVADLADGLVEEPEFQAVVERLWPRLSPERMLTHLFASPELLARTMPDFTEAERAALLREHPGPDADVDADADPGPDAAVAWTNADVPLLDEAAELLGPLPGGAGAPVPPHQQTGPDAAELEFAKIVLDDFGVGLAEMDAAMLARQYRGEESLRPLAERAVEDRTWGFGHVIVDEAQELSPMDWRLLTRRCPGRSMTIVGDLAQTGAPAGLSAWGEALDDYTAGRWRTVELAVNYRTPAEIMRTTEGVLRALDPALTAPTAVRSGGVRPWSRRLPDHLPDSDRDSDRDRALRDAVEKEIAALDGGRMAVVHAATWPSERVASLAELDGVTTAADPSALDSPVVLLTAAQAKGLEFDAVLVVEPAEILAAHTRGVNDLYVALTRATRTLGVLHTRPLPEMLDGSLDPR</sequence>
<keyword evidence="2 6" id="KW-0547">Nucleotide-binding</keyword>